<protein>
    <submittedName>
        <fullName evidence="1">Uncharacterized protein</fullName>
    </submittedName>
</protein>
<name>A0A521EQK4_9SPHI</name>
<sequence>SSTWKRQKLKDLQQNLNVKPADTKVKSVYRSCPCCKKGILITIESFDKRGPPAQGLWALAKTVLPISTNFMGKGLMRLPQRNRPQKAP</sequence>
<gene>
    <name evidence="1" type="ORF">SAMN06265350_1212</name>
</gene>
<evidence type="ECO:0000313" key="2">
    <source>
        <dbReference type="Proteomes" id="UP000315971"/>
    </source>
</evidence>
<proteinExistence type="predicted"/>
<organism evidence="1 2">
    <name type="scientific">Solitalea koreensis</name>
    <dbReference type="NCBI Taxonomy" id="543615"/>
    <lineage>
        <taxon>Bacteria</taxon>
        <taxon>Pseudomonadati</taxon>
        <taxon>Bacteroidota</taxon>
        <taxon>Sphingobacteriia</taxon>
        <taxon>Sphingobacteriales</taxon>
        <taxon>Sphingobacteriaceae</taxon>
        <taxon>Solitalea</taxon>
    </lineage>
</organism>
<accession>A0A521EQK4</accession>
<dbReference type="AlphaFoldDB" id="A0A521EQK4"/>
<evidence type="ECO:0000313" key="1">
    <source>
        <dbReference type="EMBL" id="SMO86214.1"/>
    </source>
</evidence>
<reference evidence="1 2" key="1">
    <citation type="submission" date="2017-05" db="EMBL/GenBank/DDBJ databases">
        <authorList>
            <person name="Varghese N."/>
            <person name="Submissions S."/>
        </authorList>
    </citation>
    <scope>NUCLEOTIDE SEQUENCE [LARGE SCALE GENOMIC DNA]</scope>
    <source>
        <strain evidence="1 2">DSM 21342</strain>
    </source>
</reference>
<feature type="non-terminal residue" evidence="1">
    <location>
        <position position="1"/>
    </location>
</feature>
<keyword evidence="2" id="KW-1185">Reference proteome</keyword>
<dbReference type="EMBL" id="FXSZ01000021">
    <property type="protein sequence ID" value="SMO86214.1"/>
    <property type="molecule type" value="Genomic_DNA"/>
</dbReference>
<dbReference type="Proteomes" id="UP000315971">
    <property type="component" value="Unassembled WGS sequence"/>
</dbReference>